<gene>
    <name evidence="1" type="ORF">F5148DRAFT_1150108</name>
</gene>
<evidence type="ECO:0000313" key="2">
    <source>
        <dbReference type="Proteomes" id="UP001207468"/>
    </source>
</evidence>
<reference evidence="1" key="1">
    <citation type="submission" date="2021-03" db="EMBL/GenBank/DDBJ databases">
        <title>Evolutionary priming and transition to the ectomycorrhizal habit in an iconic lineage of mushroom-forming fungi: is preadaptation a requirement?</title>
        <authorList>
            <consortium name="DOE Joint Genome Institute"/>
            <person name="Looney B.P."/>
            <person name="Miyauchi S."/>
            <person name="Morin E."/>
            <person name="Drula E."/>
            <person name="Courty P.E."/>
            <person name="Chicoki N."/>
            <person name="Fauchery L."/>
            <person name="Kohler A."/>
            <person name="Kuo A."/>
            <person name="LaButti K."/>
            <person name="Pangilinan J."/>
            <person name="Lipzen A."/>
            <person name="Riley R."/>
            <person name="Andreopoulos W."/>
            <person name="He G."/>
            <person name="Johnson J."/>
            <person name="Barry K.W."/>
            <person name="Grigoriev I.V."/>
            <person name="Nagy L."/>
            <person name="Hibbett D."/>
            <person name="Henrissat B."/>
            <person name="Matheny P.B."/>
            <person name="Labbe J."/>
            <person name="Martin A.F."/>
        </authorList>
    </citation>
    <scope>NUCLEOTIDE SEQUENCE</scope>
    <source>
        <strain evidence="1">BPL698</strain>
    </source>
</reference>
<keyword evidence="2" id="KW-1185">Reference proteome</keyword>
<organism evidence="1 2">
    <name type="scientific">Russula earlei</name>
    <dbReference type="NCBI Taxonomy" id="71964"/>
    <lineage>
        <taxon>Eukaryota</taxon>
        <taxon>Fungi</taxon>
        <taxon>Dikarya</taxon>
        <taxon>Basidiomycota</taxon>
        <taxon>Agaricomycotina</taxon>
        <taxon>Agaricomycetes</taxon>
        <taxon>Russulales</taxon>
        <taxon>Russulaceae</taxon>
        <taxon>Russula</taxon>
    </lineage>
</organism>
<evidence type="ECO:0000313" key="1">
    <source>
        <dbReference type="EMBL" id="KAI9464808.1"/>
    </source>
</evidence>
<name>A0ACC0U7V8_9AGAM</name>
<protein>
    <submittedName>
        <fullName evidence="1">Uncharacterized protein</fullName>
    </submittedName>
</protein>
<dbReference type="EMBL" id="JAGFNK010000147">
    <property type="protein sequence ID" value="KAI9464808.1"/>
    <property type="molecule type" value="Genomic_DNA"/>
</dbReference>
<accession>A0ACC0U7V8</accession>
<dbReference type="Proteomes" id="UP001207468">
    <property type="component" value="Unassembled WGS sequence"/>
</dbReference>
<proteinExistence type="predicted"/>
<comment type="caution">
    <text evidence="1">The sequence shown here is derived from an EMBL/GenBank/DDBJ whole genome shotgun (WGS) entry which is preliminary data.</text>
</comment>
<sequence length="753" mass="80333">MFDTGSDSGLVSRTPRAYCHLDVSSTHEGRLSTVTVRLASADSPNHSLGDSISDECSFERSPSPLHPSRLDLKRLLSKPAAASVVSNLSIASDPESHTLPRSPRNPSKAWPSKVGVTTHPKLISGPPDPPPRPEQILAPHPQSVQQRPNNLQRKKLCSGLTHATRSASDTPISSQLQPTFHPPATAAPSRSPRSLTPESLIGGCAAVPASSPSGRLTPAGAIAQAYKEHDRRREALAIAIHTEKLLPIIPVRSPPFHASEQDATPTAETTSHSSGLDGFPDSFVMVDSAQEELCHAHDQAAASAVQSASAGAGLPIRSLTRKVSARFLRGLAAVSGAGAHQGRGHADGEGDQTDRRRTNDDRHERQRSFSPPKAKRKLGSLELSIDSPVRSGQNLAGNSTQGESTMGLAHAKSKNKRKGQEKDDTNTGARLWRLVKRISAGGLRERFQSANTPPPLPPMPTELPPLPPQSAFEMQLPLENANRDRGSDVCQGIEPNQSASGVALHDDGHSPTVTYMPSGANASSKSLGVGSHPRRPSISSSPQSSELASSRFFRSHSSRSSFSSILGNSPPPPPPVPIHALERSPSPRARSRSRSRDGPSVSARGTSRDEPKNSNALPSRLRKRSSPDLPTISVTEAVNNFIFRRPSLTRRKRHHAPAQSLSRIMTTPVGGVSTPPLRRAGSDVRPGTRQRRGDRILSPGMSGQNRDSGGSDMTRPAWTTQEKEDKWDDLLKRSAIAGGTLHLGAGNGTVGVR</sequence>